<sequence length="134" mass="15636">MSKLDATSDATIERGERLCEVYETWRRLAPSSHTKFERFTLLGEGITRNDRIFFRHCGSCHAIILIDRLGRQRRVCDHCARARREQARKSPHTGKRRKHEETDLVLYRLQLLGGQFVRERTGVHPLGSDSFFIV</sequence>
<evidence type="ECO:0000313" key="1">
    <source>
        <dbReference type="EMBL" id="MFC4311676.1"/>
    </source>
</evidence>
<evidence type="ECO:0000313" key="2">
    <source>
        <dbReference type="Proteomes" id="UP001595904"/>
    </source>
</evidence>
<comment type="caution">
    <text evidence="1">The sequence shown here is derived from an EMBL/GenBank/DDBJ whole genome shotgun (WGS) entry which is preliminary data.</text>
</comment>
<organism evidence="1 2">
    <name type="scientific">Steroidobacter flavus</name>
    <dbReference type="NCBI Taxonomy" id="1842136"/>
    <lineage>
        <taxon>Bacteria</taxon>
        <taxon>Pseudomonadati</taxon>
        <taxon>Pseudomonadota</taxon>
        <taxon>Gammaproteobacteria</taxon>
        <taxon>Steroidobacterales</taxon>
        <taxon>Steroidobacteraceae</taxon>
        <taxon>Steroidobacter</taxon>
    </lineage>
</organism>
<gene>
    <name evidence="1" type="ORF">ACFPN2_21500</name>
</gene>
<protein>
    <submittedName>
        <fullName evidence="1">Uncharacterized protein</fullName>
    </submittedName>
</protein>
<reference evidence="2" key="1">
    <citation type="journal article" date="2019" name="Int. J. Syst. Evol. Microbiol.">
        <title>The Global Catalogue of Microorganisms (GCM) 10K type strain sequencing project: providing services to taxonomists for standard genome sequencing and annotation.</title>
        <authorList>
            <consortium name="The Broad Institute Genomics Platform"/>
            <consortium name="The Broad Institute Genome Sequencing Center for Infectious Disease"/>
            <person name="Wu L."/>
            <person name="Ma J."/>
        </authorList>
    </citation>
    <scope>NUCLEOTIDE SEQUENCE [LARGE SCALE GENOMIC DNA]</scope>
    <source>
        <strain evidence="2">CGMCC 1.10759</strain>
    </source>
</reference>
<accession>A0ABV8SVY7</accession>
<dbReference type="EMBL" id="JBHSDU010000010">
    <property type="protein sequence ID" value="MFC4311676.1"/>
    <property type="molecule type" value="Genomic_DNA"/>
</dbReference>
<dbReference type="Proteomes" id="UP001595904">
    <property type="component" value="Unassembled WGS sequence"/>
</dbReference>
<proteinExistence type="predicted"/>
<name>A0ABV8SVY7_9GAMM</name>
<keyword evidence="2" id="KW-1185">Reference proteome</keyword>
<dbReference type="RefSeq" id="WP_380600422.1">
    <property type="nucleotide sequence ID" value="NZ_JBHSDU010000010.1"/>
</dbReference>